<feature type="domain" description="AAA+ ATPase" evidence="8">
    <location>
        <begin position="39"/>
        <end position="166"/>
    </location>
</feature>
<dbReference type="GO" id="GO:0003677">
    <property type="term" value="F:DNA binding"/>
    <property type="evidence" value="ECO:0007669"/>
    <property type="project" value="InterPro"/>
</dbReference>
<dbReference type="GO" id="GO:0005663">
    <property type="term" value="C:DNA replication factor C complex"/>
    <property type="evidence" value="ECO:0007669"/>
    <property type="project" value="InterPro"/>
</dbReference>
<dbReference type="InterPro" id="IPR003593">
    <property type="entry name" value="AAA+_ATPase"/>
</dbReference>
<dbReference type="GO" id="GO:0006261">
    <property type="term" value="P:DNA-templated DNA replication"/>
    <property type="evidence" value="ECO:0007669"/>
    <property type="project" value="TreeGrafter"/>
</dbReference>
<dbReference type="AlphaFoldDB" id="A0A510DUQ7"/>
<dbReference type="Gene3D" id="3.40.50.300">
    <property type="entry name" value="P-loop containing nucleotide triphosphate hydrolases"/>
    <property type="match status" value="1"/>
</dbReference>
<name>A0A510DUQ7_9CREN</name>
<keyword evidence="5 7" id="KW-0067">ATP-binding</keyword>
<evidence type="ECO:0000259" key="8">
    <source>
        <dbReference type="SMART" id="SM00382"/>
    </source>
</evidence>
<dbReference type="FunFam" id="1.20.272.10:FF:000029">
    <property type="entry name" value="Replication factor C small subunit"/>
    <property type="match status" value="1"/>
</dbReference>
<dbReference type="SUPFAM" id="SSF48019">
    <property type="entry name" value="post-AAA+ oligomerization domain-like"/>
    <property type="match status" value="1"/>
</dbReference>
<dbReference type="CDD" id="cd00009">
    <property type="entry name" value="AAA"/>
    <property type="match status" value="1"/>
</dbReference>
<dbReference type="NCBIfam" id="NF001679">
    <property type="entry name" value="PRK00440.1"/>
    <property type="match status" value="1"/>
</dbReference>
<dbReference type="Pfam" id="PF00004">
    <property type="entry name" value="AAA"/>
    <property type="match status" value="1"/>
</dbReference>
<gene>
    <name evidence="7" type="primary">rfcS</name>
    <name evidence="9" type="ORF">IC006_1249</name>
</gene>
<dbReference type="RefSeq" id="WP_149528471.1">
    <property type="nucleotide sequence ID" value="NZ_AP018929.1"/>
</dbReference>
<dbReference type="InterPro" id="IPR003959">
    <property type="entry name" value="ATPase_AAA_core"/>
</dbReference>
<dbReference type="GO" id="GO:0006281">
    <property type="term" value="P:DNA repair"/>
    <property type="evidence" value="ECO:0007669"/>
    <property type="project" value="TreeGrafter"/>
</dbReference>
<dbReference type="STRING" id="1294262.GCA_001316085_01212"/>
<dbReference type="CDD" id="cd18140">
    <property type="entry name" value="HLD_clamp_RFC"/>
    <property type="match status" value="1"/>
</dbReference>
<sequence length="331" mass="37442">MSTLEDALWTEKYRPRTLSEVVNQKEIVERLKRFISEKNMPHLLFAGSPGTGKTTIALALVRGMFGENFRDYFLELNASDERGIDVIRNKVKEFARALPGKEVPFKVILLDEADNMTSDAQQALRRTMELFTSTTRFILACNYLSKIIEPIQSRTALFRFYPLKKEDVVARLMYIANKEKVSYDEEALNAIYDVTMGDMRKSINLLQASSAYGKVTVESVYKVLGLAKPKEIEEMMNYAIQGDFTNARSKLRELLITYGLSGEDIVKQMHREIVGGNSLKIPEELKVVIADYLGEAEFRIIEGADDDIQLSAVLAKLSILGSKYVGESVHK</sequence>
<proteinExistence type="inferred from homology"/>
<dbReference type="InterPro" id="IPR047854">
    <property type="entry name" value="RFC_lid"/>
</dbReference>
<dbReference type="GO" id="GO:0003689">
    <property type="term" value="F:DNA clamp loader activity"/>
    <property type="evidence" value="ECO:0007669"/>
    <property type="project" value="UniProtKB-UniRule"/>
</dbReference>
<dbReference type="OrthoDB" id="7928at2157"/>
<dbReference type="GO" id="GO:0016887">
    <property type="term" value="F:ATP hydrolysis activity"/>
    <property type="evidence" value="ECO:0007669"/>
    <property type="project" value="InterPro"/>
</dbReference>
<reference evidence="9 10" key="1">
    <citation type="journal article" date="2020" name="Int. J. Syst. Evol. Microbiol.">
        <title>Sulfuracidifex tepidarius gen. nov., sp. nov. and transfer of Sulfolobus metallicus Huber and Stetter 1992 to the genus Sulfuracidifex as Sulfuracidifex metallicus comb. nov.</title>
        <authorList>
            <person name="Itoh T."/>
            <person name="Miura T."/>
            <person name="Sakai H.D."/>
            <person name="Kato S."/>
            <person name="Ohkuma M."/>
            <person name="Takashina T."/>
        </authorList>
    </citation>
    <scope>NUCLEOTIDE SEQUENCE [LARGE SCALE GENOMIC DNA]</scope>
    <source>
        <strain evidence="9 10">IC-006</strain>
    </source>
</reference>
<comment type="function">
    <text evidence="7">Part of the RFC clamp loader complex which loads the PCNA sliding clamp onto DNA.</text>
</comment>
<evidence type="ECO:0000313" key="10">
    <source>
        <dbReference type="Proteomes" id="UP000322983"/>
    </source>
</evidence>
<dbReference type="EMBL" id="AP018929">
    <property type="protein sequence ID" value="BBG23951.1"/>
    <property type="molecule type" value="Genomic_DNA"/>
</dbReference>
<dbReference type="KEGG" id="step:IC006_1249"/>
<evidence type="ECO:0000256" key="6">
    <source>
        <dbReference type="ARBA" id="ARBA00031749"/>
    </source>
</evidence>
<evidence type="ECO:0000256" key="7">
    <source>
        <dbReference type="HAMAP-Rule" id="MF_01509"/>
    </source>
</evidence>
<feature type="binding site" evidence="7">
    <location>
        <begin position="47"/>
        <end position="54"/>
    </location>
    <ligand>
        <name>ATP</name>
        <dbReference type="ChEBI" id="CHEBI:30616"/>
    </ligand>
</feature>
<accession>A0A510DUQ7</accession>
<dbReference type="InterPro" id="IPR023748">
    <property type="entry name" value="Rep_factor-C_ssu_arc"/>
</dbReference>
<evidence type="ECO:0000256" key="3">
    <source>
        <dbReference type="ARBA" id="ARBA00022705"/>
    </source>
</evidence>
<dbReference type="GeneID" id="41715006"/>
<dbReference type="InterPro" id="IPR050238">
    <property type="entry name" value="DNA_Rep/Repair_Clamp_Loader"/>
</dbReference>
<keyword evidence="4 7" id="KW-0547">Nucleotide-binding</keyword>
<dbReference type="GO" id="GO:0005524">
    <property type="term" value="F:ATP binding"/>
    <property type="evidence" value="ECO:0007669"/>
    <property type="project" value="UniProtKB-UniRule"/>
</dbReference>
<comment type="similarity">
    <text evidence="1 7">Belongs to the activator 1 small subunits family. RfcS subfamily.</text>
</comment>
<keyword evidence="10" id="KW-1185">Reference proteome</keyword>
<dbReference type="Pfam" id="PF08542">
    <property type="entry name" value="Rep_fac_C"/>
    <property type="match status" value="1"/>
</dbReference>
<organism evidence="9 10">
    <name type="scientific">Sulfuracidifex tepidarius</name>
    <dbReference type="NCBI Taxonomy" id="1294262"/>
    <lineage>
        <taxon>Archaea</taxon>
        <taxon>Thermoproteota</taxon>
        <taxon>Thermoprotei</taxon>
        <taxon>Sulfolobales</taxon>
        <taxon>Sulfolobaceae</taxon>
        <taxon>Sulfuracidifex</taxon>
    </lineage>
</organism>
<evidence type="ECO:0000256" key="5">
    <source>
        <dbReference type="ARBA" id="ARBA00022840"/>
    </source>
</evidence>
<evidence type="ECO:0000256" key="1">
    <source>
        <dbReference type="ARBA" id="ARBA00009668"/>
    </source>
</evidence>
<dbReference type="SMART" id="SM00382">
    <property type="entry name" value="AAA"/>
    <property type="match status" value="1"/>
</dbReference>
<dbReference type="Gene3D" id="1.20.272.10">
    <property type="match status" value="1"/>
</dbReference>
<dbReference type="HAMAP" id="MF_01509">
    <property type="entry name" value="RfcS"/>
    <property type="match status" value="1"/>
</dbReference>
<dbReference type="PANTHER" id="PTHR11669:SF20">
    <property type="entry name" value="REPLICATION FACTOR C SUBUNIT 4"/>
    <property type="match status" value="1"/>
</dbReference>
<dbReference type="InterPro" id="IPR008921">
    <property type="entry name" value="DNA_pol3_clamp-load_cplx_C"/>
</dbReference>
<evidence type="ECO:0000256" key="2">
    <source>
        <dbReference type="ARBA" id="ARBA00014164"/>
    </source>
</evidence>
<dbReference type="PANTHER" id="PTHR11669">
    <property type="entry name" value="REPLICATION FACTOR C / DNA POLYMERASE III GAMMA-TAU SUBUNIT"/>
    <property type="match status" value="1"/>
</dbReference>
<dbReference type="Proteomes" id="UP000322983">
    <property type="component" value="Chromosome"/>
</dbReference>
<protein>
    <recommendedName>
        <fullName evidence="2 7">Replication factor C small subunit</fullName>
        <shortName evidence="7">RFC small subunit</shortName>
    </recommendedName>
    <alternativeName>
        <fullName evidence="6 7">Clamp loader small subunit</fullName>
    </alternativeName>
</protein>
<keyword evidence="3 7" id="KW-0235">DNA replication</keyword>
<dbReference type="InterPro" id="IPR013748">
    <property type="entry name" value="Rep_factorC_C"/>
</dbReference>
<dbReference type="FunFam" id="3.40.50.300:FF:000952">
    <property type="entry name" value="Replication factor C subunit 2"/>
    <property type="match status" value="1"/>
</dbReference>
<comment type="subunit">
    <text evidence="7">Heteromultimer composed of small subunits (RfcS) and large subunits (RfcL).</text>
</comment>
<dbReference type="InterPro" id="IPR027417">
    <property type="entry name" value="P-loop_NTPase"/>
</dbReference>
<dbReference type="SUPFAM" id="SSF52540">
    <property type="entry name" value="P-loop containing nucleoside triphosphate hydrolases"/>
    <property type="match status" value="1"/>
</dbReference>
<dbReference type="Gene3D" id="1.10.8.60">
    <property type="match status" value="1"/>
</dbReference>
<evidence type="ECO:0000256" key="4">
    <source>
        <dbReference type="ARBA" id="ARBA00022741"/>
    </source>
</evidence>
<evidence type="ECO:0000313" key="9">
    <source>
        <dbReference type="EMBL" id="BBG23951.1"/>
    </source>
</evidence>